<comment type="similarity">
    <text evidence="1">Belongs to the metallo-dependent hydrolases superfamily. Adenine deaminase family.</text>
</comment>
<dbReference type="InterPro" id="IPR026912">
    <property type="entry name" value="Adenine_deam_C"/>
</dbReference>
<organism evidence="7 8">
    <name type="scientific">Anaerobacillus alkaliphilus</name>
    <dbReference type="NCBI Taxonomy" id="1548597"/>
    <lineage>
        <taxon>Bacteria</taxon>
        <taxon>Bacillati</taxon>
        <taxon>Bacillota</taxon>
        <taxon>Bacilli</taxon>
        <taxon>Bacillales</taxon>
        <taxon>Bacillaceae</taxon>
        <taxon>Anaerobacillus</taxon>
    </lineage>
</organism>
<dbReference type="Pfam" id="PF13382">
    <property type="entry name" value="Adenine_deam_C"/>
    <property type="match status" value="1"/>
</dbReference>
<reference evidence="7 8" key="1">
    <citation type="journal article" date="2019" name="Int. J. Syst. Evol. Microbiol.">
        <title>Anaerobacillus alkaliphilus sp. nov., a novel alkaliphilic and moderately halophilic bacterium.</title>
        <authorList>
            <person name="Borsodi A.K."/>
            <person name="Aszalos J.M."/>
            <person name="Bihari P."/>
            <person name="Nagy I."/>
            <person name="Schumann P."/>
            <person name="Sproer C."/>
            <person name="Kovacs A.L."/>
            <person name="Boka K."/>
            <person name="Dobosy P."/>
            <person name="Ovari M."/>
            <person name="Szili-Kovacs T."/>
            <person name="Toth E."/>
        </authorList>
    </citation>
    <scope>NUCLEOTIDE SEQUENCE [LARGE SCALE GENOMIC DNA]</scope>
    <source>
        <strain evidence="7 8">B16-10</strain>
    </source>
</reference>
<dbReference type="SUPFAM" id="SSF51338">
    <property type="entry name" value="Composite domain of metallo-dependent hydrolases"/>
    <property type="match status" value="1"/>
</dbReference>
<evidence type="ECO:0000313" key="8">
    <source>
        <dbReference type="Proteomes" id="UP000290649"/>
    </source>
</evidence>
<gene>
    <name evidence="7" type="ORF">DS745_06660</name>
</gene>
<dbReference type="InterPro" id="IPR011059">
    <property type="entry name" value="Metal-dep_hydrolase_composite"/>
</dbReference>
<dbReference type="Gene3D" id="3.20.20.140">
    <property type="entry name" value="Metal-dependent hydrolases"/>
    <property type="match status" value="1"/>
</dbReference>
<dbReference type="OrthoDB" id="9775607at2"/>
<dbReference type="InterPro" id="IPR032466">
    <property type="entry name" value="Metal_Hydrolase"/>
</dbReference>
<dbReference type="EMBL" id="QOUX01000025">
    <property type="protein sequence ID" value="RXJ02380.1"/>
    <property type="molecule type" value="Genomic_DNA"/>
</dbReference>
<sequence length="582" mass="66370">MVAERFERWTKKQIRTQLQILRGEVAPTICLTNATYLNSVRKKWLQANIWIYEDRIIYVGNDMPIKMDTTEVVDCSNSFLVPGYIEHHAHPFQLYNPHTLAEYASVRGTTTLMNDNMVWFLNTDKKKALTVIEDLDSKLPTSMFWWARYDAQTELNHEEEVFSYSTMKAWLEHPLVVQGGELTAWPKVLNGDDSLLHWMQETKKLSKPIEGHLPGASERTLTQMALLGVSSDHEAMTGKEALMRLDLGYTTSLRHSSIRPDLPKLITELLEAGLDDFSRVLMTTDGSTPSFYEQGFMDLLISIAIEHGVPIEDAYGMATYNVARHYRLDDCIGMIAPGRIAHINILEKQNNPFPTSVLAKGQWVKKDGVNCYPAIHFPWKEYGAAPLKLDWELTRNDMHFSMPLGVEMVNAVILKPYQISIDVTQNEIPAESEESFFMMIDRNGRWLINTVIKKFAKTVSGFACSYSNSGDIVIIGKNKTDMLLAFDQLKKQQGGIVLVEKGEIINSIKLDIYGVMSSSSMEQVIEEEKQLVSMLKDRGYMFDDPIYSLLFFSSTHLPYIRITQKGIFDVKKKTVLFPSIMR</sequence>
<accession>A0A4Q0VUG3</accession>
<protein>
    <recommendedName>
        <fullName evidence="2">adenine deaminase</fullName>
        <ecNumber evidence="2">3.5.4.2</ecNumber>
    </recommendedName>
</protein>
<dbReference type="PANTHER" id="PTHR11113:SF6">
    <property type="entry name" value="ADENINE DEAMINASE YERA-RELATED"/>
    <property type="match status" value="1"/>
</dbReference>
<evidence type="ECO:0000259" key="5">
    <source>
        <dbReference type="Pfam" id="PF01979"/>
    </source>
</evidence>
<proteinExistence type="inferred from homology"/>
<feature type="domain" description="Amidohydrolase-related" evidence="5">
    <location>
        <begin position="79"/>
        <end position="364"/>
    </location>
</feature>
<keyword evidence="8" id="KW-1185">Reference proteome</keyword>
<comment type="catalytic activity">
    <reaction evidence="4">
        <text>adenine + H2O + H(+) = hypoxanthine + NH4(+)</text>
        <dbReference type="Rhea" id="RHEA:23688"/>
        <dbReference type="ChEBI" id="CHEBI:15377"/>
        <dbReference type="ChEBI" id="CHEBI:15378"/>
        <dbReference type="ChEBI" id="CHEBI:16708"/>
        <dbReference type="ChEBI" id="CHEBI:17368"/>
        <dbReference type="ChEBI" id="CHEBI:28938"/>
        <dbReference type="EC" id="3.5.4.2"/>
    </reaction>
</comment>
<dbReference type="SUPFAM" id="SSF51556">
    <property type="entry name" value="Metallo-dependent hydrolases"/>
    <property type="match status" value="1"/>
</dbReference>
<evidence type="ECO:0000256" key="4">
    <source>
        <dbReference type="ARBA" id="ARBA00047720"/>
    </source>
</evidence>
<evidence type="ECO:0000313" key="7">
    <source>
        <dbReference type="EMBL" id="RXJ02380.1"/>
    </source>
</evidence>
<dbReference type="InterPro" id="IPR006680">
    <property type="entry name" value="Amidohydro-rel"/>
</dbReference>
<dbReference type="PANTHER" id="PTHR11113">
    <property type="entry name" value="N-ACETYLGLUCOSAMINE-6-PHOSPHATE DEACETYLASE"/>
    <property type="match status" value="1"/>
</dbReference>
<dbReference type="Pfam" id="PF01979">
    <property type="entry name" value="Amidohydro_1"/>
    <property type="match status" value="1"/>
</dbReference>
<dbReference type="GO" id="GO:0000034">
    <property type="term" value="F:adenine deaminase activity"/>
    <property type="evidence" value="ECO:0007669"/>
    <property type="project" value="UniProtKB-EC"/>
</dbReference>
<dbReference type="AlphaFoldDB" id="A0A4Q0VUG3"/>
<keyword evidence="3" id="KW-0378">Hydrolase</keyword>
<dbReference type="Gene3D" id="2.30.40.10">
    <property type="entry name" value="Urease, subunit C, domain 1"/>
    <property type="match status" value="1"/>
</dbReference>
<dbReference type="Proteomes" id="UP000290649">
    <property type="component" value="Unassembled WGS sequence"/>
</dbReference>
<evidence type="ECO:0000256" key="3">
    <source>
        <dbReference type="ARBA" id="ARBA00022801"/>
    </source>
</evidence>
<evidence type="ECO:0000259" key="6">
    <source>
        <dbReference type="Pfam" id="PF13382"/>
    </source>
</evidence>
<dbReference type="RefSeq" id="WP_129077484.1">
    <property type="nucleotide sequence ID" value="NZ_QOUX01000025.1"/>
</dbReference>
<evidence type="ECO:0000256" key="1">
    <source>
        <dbReference type="ARBA" id="ARBA00006773"/>
    </source>
</evidence>
<feature type="domain" description="Adenine deaminase C-terminal" evidence="6">
    <location>
        <begin position="415"/>
        <end position="573"/>
    </location>
</feature>
<name>A0A4Q0VUG3_9BACI</name>
<comment type="caution">
    <text evidence="7">The sequence shown here is derived from an EMBL/GenBank/DDBJ whole genome shotgun (WGS) entry which is preliminary data.</text>
</comment>
<dbReference type="EC" id="3.5.4.2" evidence="2"/>
<evidence type="ECO:0000256" key="2">
    <source>
        <dbReference type="ARBA" id="ARBA00012782"/>
    </source>
</evidence>